<feature type="compositionally biased region" description="Polar residues" evidence="1">
    <location>
        <begin position="30"/>
        <end position="42"/>
    </location>
</feature>
<dbReference type="Proteomes" id="UP000051952">
    <property type="component" value="Unassembled WGS sequence"/>
</dbReference>
<keyword evidence="2 3" id="KW-0812">Transmembrane</keyword>
<organism evidence="3 4">
    <name type="scientific">Bodo saltans</name>
    <name type="common">Flagellated protozoan</name>
    <dbReference type="NCBI Taxonomy" id="75058"/>
    <lineage>
        <taxon>Eukaryota</taxon>
        <taxon>Discoba</taxon>
        <taxon>Euglenozoa</taxon>
        <taxon>Kinetoplastea</taxon>
        <taxon>Metakinetoplastina</taxon>
        <taxon>Eubodonida</taxon>
        <taxon>Bodonidae</taxon>
        <taxon>Bodo</taxon>
    </lineage>
</organism>
<sequence length="1361" mass="149186">MDAQFDFVISIPNEDEHQQQHNNISPSQFGLQQHAANQQTPHQPALARRGSRKHTQGSSNKRNGPHQLSRAVGGSIACGAATTGSVYGASTAAGGETEVDDNTAQLLLEDNLEERLLSHVGMWDRRFVNSVIEAEFVMYFNRSRLPTLLWVALQTVLVVAILVSGSPEQPVFIGLCLTSLTSMGICACAYGYLYMERRRLNKGEHHLRPHPSPLSAAVDGGHDRFPDVWFRSEVLLATTFPWRNALRRNALRYECVGYLLAVSYGLLLAGTIWLKSSCDSSKFWSGVTPTAEQATTCRNSILFESSYLSSLCFLVVVTPQRFHQLLLSLGTVYLVAMLCPLMQIAWAQYVSVIVLYTLTGLITIICVYCLEQKKRDEFKQVVWSCAVAEQSQSLRRQEVRLTKAAFPFDVDAFLWDQEQDSTTITSPSNVPLLSSESMTTAAVVVQGSSANSFAIPQQVLSMRTRSLVIAESHSAVVCVARMDRYFSWSMAQPPKHLIAALQVMFTAFDELTAFNADSSTHSSITSPLDNSWGSAPHELGHSTSSSRNSTTGGVGASGSKNSSSSLFSAAKEKILKSTYGDAFLVVAFPTGNAISHVSANNHLNVLASRNPLSMSTNTSTTTATSKISAATSLVKRMIQFAVVCMVNGNDAISTWNTKRDPEGLNRPPFVVATVSTGRVVAAASGGARGVHVHFSGEPVSDALSPVVRQKNNNGETRRDAALRSGPSHLQGLSVVVRTEAQEMIATDALQELGSHPVTPDQPFSLYFPFGTPSPDPSLTGVPPAVEQLSPPRPPSSARQLIAHNQHNSSSDVMLNTSVAGAGASGTAPNGSHPQQRSFSSNFSVSFRRRVDGFLMCRRHQGLLENNKVMMSSASQRKSVGNVIATPQRRPRPDASPQSADANEHGSNPESLNQSTAQAQQPQQQELEGSAPTVQYPQPSQQPSRFAGQLRAAFSFVLFTPFPDEAVEAQYVSETRAFNLERLRFAAICGILVAAILITAETFSVTQDSVPYDSIMKISLLGNGLIWFILCAVWCLLIISLCAVFGASAAIATYYTLFVLYAVCYCIGVFRSAHGSVVRNSPVVWLMLLDALSVMRPTWEHIGIATIPDTVFLAVFLARNQRTFAGTGLMPGKLSRAFTAQLISTHVLYFAIRVIHERMERSFFATRQEAAEYTRQIERHVVALDDIIRTIAPDKRVARELSRTLHRMVELQQNSGVVVRSGSAATLDKLNATLSPSMTSFEPLHLTNVLHVSYREHCIAWSNCNRIVVLWCEVDQPQQQQQRKRRSVSCHRPCMIHVCFWCGLAAPQLLSQRKETFSIASACCTVHSSTLSTPKNPTNNFFLKESMRAFLFSTTWRASERR</sequence>
<name>A0A0S4JN74_BODSA</name>
<feature type="region of interest" description="Disordered" evidence="1">
    <location>
        <begin position="525"/>
        <end position="563"/>
    </location>
</feature>
<feature type="region of interest" description="Disordered" evidence="1">
    <location>
        <begin position="30"/>
        <end position="69"/>
    </location>
</feature>
<feature type="compositionally biased region" description="Polar residues" evidence="1">
    <location>
        <begin position="895"/>
        <end position="915"/>
    </location>
</feature>
<feature type="transmembrane region" description="Helical" evidence="2">
    <location>
        <begin position="171"/>
        <end position="193"/>
    </location>
</feature>
<feature type="compositionally biased region" description="Low complexity" evidence="1">
    <location>
        <begin position="542"/>
        <end position="563"/>
    </location>
</feature>
<keyword evidence="2" id="KW-1133">Transmembrane helix</keyword>
<feature type="compositionally biased region" description="Polar residues" evidence="1">
    <location>
        <begin position="931"/>
        <end position="942"/>
    </location>
</feature>
<protein>
    <submittedName>
        <fullName evidence="3">Transmembrane protein, putative</fullName>
    </submittedName>
</protein>
<keyword evidence="4" id="KW-1185">Reference proteome</keyword>
<evidence type="ECO:0000256" key="2">
    <source>
        <dbReference type="SAM" id="Phobius"/>
    </source>
</evidence>
<evidence type="ECO:0000256" key="1">
    <source>
        <dbReference type="SAM" id="MobiDB-lite"/>
    </source>
</evidence>
<evidence type="ECO:0000313" key="3">
    <source>
        <dbReference type="EMBL" id="CUG92115.1"/>
    </source>
</evidence>
<feature type="transmembrane region" description="Helical" evidence="2">
    <location>
        <begin position="301"/>
        <end position="318"/>
    </location>
</feature>
<feature type="transmembrane region" description="Helical" evidence="2">
    <location>
        <begin position="352"/>
        <end position="370"/>
    </location>
</feature>
<feature type="region of interest" description="Disordered" evidence="1">
    <location>
        <begin position="768"/>
        <end position="798"/>
    </location>
</feature>
<evidence type="ECO:0000313" key="4">
    <source>
        <dbReference type="Proteomes" id="UP000051952"/>
    </source>
</evidence>
<feature type="region of interest" description="Disordered" evidence="1">
    <location>
        <begin position="872"/>
        <end position="942"/>
    </location>
</feature>
<feature type="transmembrane region" description="Helical" evidence="2">
    <location>
        <begin position="984"/>
        <end position="1004"/>
    </location>
</feature>
<feature type="transmembrane region" description="Helical" evidence="2">
    <location>
        <begin position="325"/>
        <end position="346"/>
    </location>
</feature>
<feature type="transmembrane region" description="Helical" evidence="2">
    <location>
        <begin position="1024"/>
        <end position="1044"/>
    </location>
</feature>
<dbReference type="EMBL" id="CYKH01002008">
    <property type="protein sequence ID" value="CUG92115.1"/>
    <property type="molecule type" value="Genomic_DNA"/>
</dbReference>
<feature type="transmembrane region" description="Helical" evidence="2">
    <location>
        <begin position="255"/>
        <end position="274"/>
    </location>
</feature>
<keyword evidence="2" id="KW-0472">Membrane</keyword>
<feature type="region of interest" description="Disordered" evidence="1">
    <location>
        <begin position="819"/>
        <end position="840"/>
    </location>
</feature>
<feature type="transmembrane region" description="Helical" evidence="2">
    <location>
        <begin position="1051"/>
        <end position="1070"/>
    </location>
</feature>
<feature type="transmembrane region" description="Helical" evidence="2">
    <location>
        <begin position="147"/>
        <end position="165"/>
    </location>
</feature>
<gene>
    <name evidence="3" type="ORF">BSAL_35595</name>
</gene>
<reference evidence="4" key="1">
    <citation type="submission" date="2015-09" db="EMBL/GenBank/DDBJ databases">
        <authorList>
            <consortium name="Pathogen Informatics"/>
        </authorList>
    </citation>
    <scope>NUCLEOTIDE SEQUENCE [LARGE SCALE GENOMIC DNA]</scope>
    <source>
        <strain evidence="4">Lake Konstanz</strain>
    </source>
</reference>
<proteinExistence type="predicted"/>
<accession>A0A0S4JN74</accession>
<dbReference type="VEuPathDB" id="TriTrypDB:BSAL_35595"/>